<comment type="caution">
    <text evidence="1">The sequence shown here is derived from an EMBL/GenBank/DDBJ whole genome shotgun (WGS) entry which is preliminary data.</text>
</comment>
<evidence type="ECO:0000313" key="1">
    <source>
        <dbReference type="EMBL" id="EDM77412.1"/>
    </source>
</evidence>
<dbReference type="Pfam" id="PF07394">
    <property type="entry name" value="DUF1501"/>
    <property type="match status" value="1"/>
</dbReference>
<dbReference type="STRING" id="391625.PPSIR1_37894"/>
<evidence type="ECO:0000313" key="2">
    <source>
        <dbReference type="Proteomes" id="UP000005801"/>
    </source>
</evidence>
<dbReference type="InterPro" id="IPR017850">
    <property type="entry name" value="Alkaline_phosphatase_core_sf"/>
</dbReference>
<dbReference type="EMBL" id="ABCS01000046">
    <property type="protein sequence ID" value="EDM77412.1"/>
    <property type="molecule type" value="Genomic_DNA"/>
</dbReference>
<dbReference type="AlphaFoldDB" id="A6G9L8"/>
<gene>
    <name evidence="1" type="ORF">PPSIR1_37894</name>
</gene>
<sequence>MGALGLGGGLWTLGRALANPQPGRIERPGAIITLWLDGGPSQLETFDPHPGKAIAHGTRAIATAAPGIELAAGFEALAEQMAHVSLVRSLVSKEGDHERATAYLKSGYGPNPALAYPSLGSIVCAELPEVGVEIPRHVSILPSAWPARGGFLGPGLDAFVTGDPAAPLPDLRSPVGPERSAARREDLAFVEAQFAAGREAEVDATGHREVVAKAEAMMGSVQLAAFDIHEEPEAVRERYGDTPFGRGCLAARRLVEAGVRSVEVSLGGWDTHANNHELVAGLVGALDPAFAALIADLRERELLASTVVLCGGEFGRTPRLNRLEGRDHWPQAFSWAIAGGGLRGGQVIGSSDPEGGREVVDPRTIADLHATALVALGIDPETELVTPDGRPVKLSEGAPITELMA</sequence>
<reference evidence="1 2" key="1">
    <citation type="submission" date="2007-06" db="EMBL/GenBank/DDBJ databases">
        <authorList>
            <person name="Shimkets L."/>
            <person name="Ferriera S."/>
            <person name="Johnson J."/>
            <person name="Kravitz S."/>
            <person name="Beeson K."/>
            <person name="Sutton G."/>
            <person name="Rogers Y.-H."/>
            <person name="Friedman R."/>
            <person name="Frazier M."/>
            <person name="Venter J.C."/>
        </authorList>
    </citation>
    <scope>NUCLEOTIDE SEQUENCE [LARGE SCALE GENOMIC DNA]</scope>
    <source>
        <strain evidence="1 2">SIR-1</strain>
    </source>
</reference>
<dbReference type="PANTHER" id="PTHR43737:SF1">
    <property type="entry name" value="DUF1501 DOMAIN-CONTAINING PROTEIN"/>
    <property type="match status" value="1"/>
</dbReference>
<name>A6G9L8_9BACT</name>
<dbReference type="eggNOG" id="COG4102">
    <property type="taxonomic scope" value="Bacteria"/>
</dbReference>
<dbReference type="SUPFAM" id="SSF53649">
    <property type="entry name" value="Alkaline phosphatase-like"/>
    <property type="match status" value="1"/>
</dbReference>
<dbReference type="RefSeq" id="WP_006973413.1">
    <property type="nucleotide sequence ID" value="NZ_ABCS01000046.1"/>
</dbReference>
<dbReference type="InterPro" id="IPR010869">
    <property type="entry name" value="DUF1501"/>
</dbReference>
<proteinExistence type="predicted"/>
<organism evidence="1 2">
    <name type="scientific">Plesiocystis pacifica SIR-1</name>
    <dbReference type="NCBI Taxonomy" id="391625"/>
    <lineage>
        <taxon>Bacteria</taxon>
        <taxon>Pseudomonadati</taxon>
        <taxon>Myxococcota</taxon>
        <taxon>Polyangia</taxon>
        <taxon>Nannocystales</taxon>
        <taxon>Nannocystaceae</taxon>
        <taxon>Plesiocystis</taxon>
    </lineage>
</organism>
<accession>A6G9L8</accession>
<keyword evidence="2" id="KW-1185">Reference proteome</keyword>
<dbReference type="Proteomes" id="UP000005801">
    <property type="component" value="Unassembled WGS sequence"/>
</dbReference>
<protein>
    <recommendedName>
        <fullName evidence="3">DUF1501 domain-containing protein</fullName>
    </recommendedName>
</protein>
<dbReference type="PANTHER" id="PTHR43737">
    <property type="entry name" value="BLL7424 PROTEIN"/>
    <property type="match status" value="1"/>
</dbReference>
<evidence type="ECO:0008006" key="3">
    <source>
        <dbReference type="Google" id="ProtNLM"/>
    </source>
</evidence>